<dbReference type="PROSITE" id="PS50067">
    <property type="entry name" value="KINESIN_MOTOR_2"/>
    <property type="match status" value="1"/>
</dbReference>
<keyword evidence="4" id="KW-1185">Reference proteome</keyword>
<protein>
    <recommendedName>
        <fullName evidence="2">Kinesin motor domain-containing protein</fullName>
    </recommendedName>
</protein>
<accession>A0A1X2HVU8</accession>
<evidence type="ECO:0000313" key="4">
    <source>
        <dbReference type="Proteomes" id="UP000242180"/>
    </source>
</evidence>
<dbReference type="InterPro" id="IPR036961">
    <property type="entry name" value="Kinesin_motor_dom_sf"/>
</dbReference>
<comment type="caution">
    <text evidence="3">The sequence shown here is derived from an EMBL/GenBank/DDBJ whole genome shotgun (WGS) entry which is preliminary data.</text>
</comment>
<dbReference type="GO" id="GO:0005524">
    <property type="term" value="F:ATP binding"/>
    <property type="evidence" value="ECO:0007669"/>
    <property type="project" value="InterPro"/>
</dbReference>
<evidence type="ECO:0000313" key="3">
    <source>
        <dbReference type="EMBL" id="ORZ03218.1"/>
    </source>
</evidence>
<dbReference type="Proteomes" id="UP000242180">
    <property type="component" value="Unassembled WGS sequence"/>
</dbReference>
<name>A0A1X2HVU8_SYNRA</name>
<dbReference type="GO" id="GO:0007018">
    <property type="term" value="P:microtubule-based movement"/>
    <property type="evidence" value="ECO:0007669"/>
    <property type="project" value="InterPro"/>
</dbReference>
<dbReference type="InterPro" id="IPR001752">
    <property type="entry name" value="Kinesin_motor_dom"/>
</dbReference>
<dbReference type="AlphaFoldDB" id="A0A1X2HVU8"/>
<feature type="domain" description="Kinesin motor" evidence="2">
    <location>
        <begin position="1"/>
        <end position="67"/>
    </location>
</feature>
<evidence type="ECO:0000259" key="2">
    <source>
        <dbReference type="PROSITE" id="PS50067"/>
    </source>
</evidence>
<dbReference type="GO" id="GO:0008017">
    <property type="term" value="F:microtubule binding"/>
    <property type="evidence" value="ECO:0007669"/>
    <property type="project" value="InterPro"/>
</dbReference>
<comment type="similarity">
    <text evidence="1">Belongs to the TRAFAC class myosin-kinesin ATPase superfamily. Kinesin family.</text>
</comment>
<organism evidence="3 4">
    <name type="scientific">Syncephalastrum racemosum</name>
    <name type="common">Filamentous fungus</name>
    <dbReference type="NCBI Taxonomy" id="13706"/>
    <lineage>
        <taxon>Eukaryota</taxon>
        <taxon>Fungi</taxon>
        <taxon>Fungi incertae sedis</taxon>
        <taxon>Mucoromycota</taxon>
        <taxon>Mucoromycotina</taxon>
        <taxon>Mucoromycetes</taxon>
        <taxon>Mucorales</taxon>
        <taxon>Syncephalastraceae</taxon>
        <taxon>Syncephalastrum</taxon>
    </lineage>
</organism>
<evidence type="ECO:0000256" key="1">
    <source>
        <dbReference type="PROSITE-ProRule" id="PRU00283"/>
    </source>
</evidence>
<dbReference type="GO" id="GO:0003777">
    <property type="term" value="F:microtubule motor activity"/>
    <property type="evidence" value="ECO:0007669"/>
    <property type="project" value="InterPro"/>
</dbReference>
<comment type="caution">
    <text evidence="1">Lacks conserved residue(s) required for the propagation of feature annotation.</text>
</comment>
<dbReference type="Gene3D" id="3.40.850.10">
    <property type="entry name" value="Kinesin motor domain"/>
    <property type="match status" value="1"/>
</dbReference>
<dbReference type="EMBL" id="MCGN01000001">
    <property type="protein sequence ID" value="ORZ03218.1"/>
    <property type="molecule type" value="Genomic_DNA"/>
</dbReference>
<gene>
    <name evidence="3" type="ORF">BCR43DRAFT_482945</name>
</gene>
<dbReference type="InParanoid" id="A0A1X2HVU8"/>
<sequence>MPRLTTVLRLQSSTISFEPDETAPHESVQMKQESNSAFDCVFPPSASQKEVYDSTLMPLVDPFLHEG</sequence>
<proteinExistence type="inferred from homology"/>
<reference evidence="3 4" key="1">
    <citation type="submission" date="2016-07" db="EMBL/GenBank/DDBJ databases">
        <title>Pervasive Adenine N6-methylation of Active Genes in Fungi.</title>
        <authorList>
            <consortium name="DOE Joint Genome Institute"/>
            <person name="Mondo S.J."/>
            <person name="Dannebaum R.O."/>
            <person name="Kuo R.C."/>
            <person name="Labutti K."/>
            <person name="Haridas S."/>
            <person name="Kuo A."/>
            <person name="Salamov A."/>
            <person name="Ahrendt S.R."/>
            <person name="Lipzen A."/>
            <person name="Sullivan W."/>
            <person name="Andreopoulos W.B."/>
            <person name="Clum A."/>
            <person name="Lindquist E."/>
            <person name="Daum C."/>
            <person name="Ramamoorthy G.K."/>
            <person name="Gryganskyi A."/>
            <person name="Culley D."/>
            <person name="Magnuson J.K."/>
            <person name="James T.Y."/>
            <person name="O'Malley M.A."/>
            <person name="Stajich J.E."/>
            <person name="Spatafora J.W."/>
            <person name="Visel A."/>
            <person name="Grigoriev I.V."/>
        </authorList>
    </citation>
    <scope>NUCLEOTIDE SEQUENCE [LARGE SCALE GENOMIC DNA]</scope>
    <source>
        <strain evidence="3 4">NRRL 2496</strain>
    </source>
</reference>